<sequence length="290" mass="31697">MTSTVDVARLYDGLVEYEVRRLAEHPMERELTFCSIQDGLAAKSSNSKKRIADVGGGPGCIAFRLADAGHVVDLRDLTPGLIEAAKSEQAKRVEKGSATLASLEIGNALDQSSLALNPSSYDAVLLLGPLYHIMEEDERVVAVDNALNLAADDGGLVYCAFISVAAHLRDVAVRDPSRLVIESGFYASYLNTGKYEKYKKEDDVHVQSFHTHAADVREFFRKHFSTKAELIELRATEGILGGGLDAKLEAAGTETVNKWARLMYEQFSTAEEYLGCADHLLAVIKKKTTN</sequence>
<dbReference type="Gene3D" id="3.40.50.150">
    <property type="entry name" value="Vaccinia Virus protein VP39"/>
    <property type="match status" value="1"/>
</dbReference>
<dbReference type="Proteomes" id="UP000039046">
    <property type="component" value="Unassembled WGS sequence"/>
</dbReference>
<dbReference type="EMBL" id="CDHN01000005">
    <property type="protein sequence ID" value="CEJ93022.1"/>
    <property type="molecule type" value="Genomic_DNA"/>
</dbReference>
<keyword evidence="3" id="KW-1185">Reference proteome</keyword>
<dbReference type="HOGENOM" id="CLU_061789_0_0_1"/>
<dbReference type="AlphaFoldDB" id="A0A0A1TQ20"/>
<proteinExistence type="predicted"/>
<evidence type="ECO:0000313" key="2">
    <source>
        <dbReference type="EMBL" id="CEJ93022.1"/>
    </source>
</evidence>
<dbReference type="InterPro" id="IPR013216">
    <property type="entry name" value="Methyltransf_11"/>
</dbReference>
<dbReference type="InterPro" id="IPR029063">
    <property type="entry name" value="SAM-dependent_MTases_sf"/>
</dbReference>
<protein>
    <recommendedName>
        <fullName evidence="1">Methyltransferase type 11 domain-containing protein</fullName>
    </recommendedName>
</protein>
<name>A0A0A1TQ20_9HYPO</name>
<dbReference type="CDD" id="cd02440">
    <property type="entry name" value="AdoMet_MTases"/>
    <property type="match status" value="1"/>
</dbReference>
<evidence type="ECO:0000259" key="1">
    <source>
        <dbReference type="Pfam" id="PF08241"/>
    </source>
</evidence>
<gene>
    <name evidence="2" type="ORF">VHEMI08642</name>
</gene>
<reference evidence="2 3" key="1">
    <citation type="journal article" date="2015" name="Genome Announc.">
        <title>Draft Genome Sequence and Gene Annotation of the Entomopathogenic Fungus Verticillium hemipterigenum.</title>
        <authorList>
            <person name="Horn F."/>
            <person name="Habel A."/>
            <person name="Scharf D.H."/>
            <person name="Dworschak J."/>
            <person name="Brakhage A.A."/>
            <person name="Guthke R."/>
            <person name="Hertweck C."/>
            <person name="Linde J."/>
        </authorList>
    </citation>
    <scope>NUCLEOTIDE SEQUENCE [LARGE SCALE GENOMIC DNA]</scope>
</reference>
<dbReference type="OrthoDB" id="3436015at2759"/>
<dbReference type="GO" id="GO:0008757">
    <property type="term" value="F:S-adenosylmethionine-dependent methyltransferase activity"/>
    <property type="evidence" value="ECO:0007669"/>
    <property type="project" value="InterPro"/>
</dbReference>
<evidence type="ECO:0000313" key="3">
    <source>
        <dbReference type="Proteomes" id="UP000039046"/>
    </source>
</evidence>
<organism evidence="2 3">
    <name type="scientific">[Torrubiella] hemipterigena</name>
    <dbReference type="NCBI Taxonomy" id="1531966"/>
    <lineage>
        <taxon>Eukaryota</taxon>
        <taxon>Fungi</taxon>
        <taxon>Dikarya</taxon>
        <taxon>Ascomycota</taxon>
        <taxon>Pezizomycotina</taxon>
        <taxon>Sordariomycetes</taxon>
        <taxon>Hypocreomycetidae</taxon>
        <taxon>Hypocreales</taxon>
        <taxon>Clavicipitaceae</taxon>
        <taxon>Clavicipitaceae incertae sedis</taxon>
        <taxon>'Torrubiella' clade</taxon>
    </lineage>
</organism>
<feature type="domain" description="Methyltransferase type 11" evidence="1">
    <location>
        <begin position="53"/>
        <end position="146"/>
    </location>
</feature>
<accession>A0A0A1TQ20</accession>
<dbReference type="STRING" id="1531966.A0A0A1TQ20"/>
<dbReference type="Pfam" id="PF08241">
    <property type="entry name" value="Methyltransf_11"/>
    <property type="match status" value="1"/>
</dbReference>
<dbReference type="SUPFAM" id="SSF53335">
    <property type="entry name" value="S-adenosyl-L-methionine-dependent methyltransferases"/>
    <property type="match status" value="1"/>
</dbReference>